<dbReference type="Gene3D" id="2.60.40.10">
    <property type="entry name" value="Immunoglobulins"/>
    <property type="match status" value="1"/>
</dbReference>
<dbReference type="SUPFAM" id="SSF49303">
    <property type="entry name" value="beta-Galactosidase/glucuronidase domain"/>
    <property type="match status" value="1"/>
</dbReference>
<name>A0A6M1RMN4_9BACT</name>
<comment type="similarity">
    <text evidence="1">Belongs to the glycosyl hydrolase 2 family.</text>
</comment>
<dbReference type="RefSeq" id="WP_165105268.1">
    <property type="nucleotide sequence ID" value="NZ_JAAKYA010000006.1"/>
</dbReference>
<dbReference type="InterPro" id="IPR036156">
    <property type="entry name" value="Beta-gal/glucu_dom_sf"/>
</dbReference>
<dbReference type="Proteomes" id="UP000477311">
    <property type="component" value="Unassembled WGS sequence"/>
</dbReference>
<keyword evidence="2 7" id="KW-0378">Hydrolase</keyword>
<dbReference type="GO" id="GO:0004553">
    <property type="term" value="F:hydrolase activity, hydrolyzing O-glycosyl compounds"/>
    <property type="evidence" value="ECO:0007669"/>
    <property type="project" value="InterPro"/>
</dbReference>
<dbReference type="InterPro" id="IPR008979">
    <property type="entry name" value="Galactose-bd-like_sf"/>
</dbReference>
<dbReference type="InterPro" id="IPR006103">
    <property type="entry name" value="Glyco_hydro_2_cat"/>
</dbReference>
<dbReference type="Pfam" id="PF02836">
    <property type="entry name" value="Glyco_hydro_2_C"/>
    <property type="match status" value="1"/>
</dbReference>
<accession>A0A6M1RMN4</accession>
<dbReference type="Gene3D" id="3.20.20.80">
    <property type="entry name" value="Glycosidases"/>
    <property type="match status" value="1"/>
</dbReference>
<dbReference type="PANTHER" id="PTHR42732:SF2">
    <property type="entry name" value="BETA-MANNOSIDASE"/>
    <property type="match status" value="1"/>
</dbReference>
<dbReference type="InterPro" id="IPR017853">
    <property type="entry name" value="GH"/>
</dbReference>
<protein>
    <submittedName>
        <fullName evidence="7">Glycoside hydrolase family 2</fullName>
    </submittedName>
</protein>
<dbReference type="Gene3D" id="2.60.120.260">
    <property type="entry name" value="Galactose-binding domain-like"/>
    <property type="match status" value="2"/>
</dbReference>
<evidence type="ECO:0000256" key="2">
    <source>
        <dbReference type="ARBA" id="ARBA00022801"/>
    </source>
</evidence>
<dbReference type="InterPro" id="IPR051913">
    <property type="entry name" value="GH2_Domain-Containing"/>
</dbReference>
<keyword evidence="8" id="KW-1185">Reference proteome</keyword>
<evidence type="ECO:0000256" key="1">
    <source>
        <dbReference type="ARBA" id="ARBA00007401"/>
    </source>
</evidence>
<evidence type="ECO:0000259" key="4">
    <source>
        <dbReference type="Pfam" id="PF00703"/>
    </source>
</evidence>
<dbReference type="InterPro" id="IPR006104">
    <property type="entry name" value="Glyco_hydro_2_N"/>
</dbReference>
<sequence length="721" mass="82016">MTTRWAARVSPDQVWPEYPRPTLVRDDWLNLNGLWSYAITPASRQTPPTRWDGLILVPFPIEAPLSGLGRRLQPDQRLWYRRTFRIPESWTNRRIRLHFGAVDWACWVWVNGIHVGEHRGGYDPFTFDITRALQPAGENELLVAVEDPTEGGQPRGKQAHRNEGIFYTPSSGIWQTVWLEPVPQPCINRLVLRPELNGLRLRVDPSSSRDNLGVLAIAKAEGREVARVTGPAAQELWLRIPEPRLWSPDNPFLYDLEVELMHQGHPVDRVRSYFGLRTITLRTGEDGRARMALNGQTLFQLGTLDQGYWPDGIYTPPCDEAIQHELLFLKKAGFNLARKHVKVEPERWYYWCDRLGLLVWQDMPSGENHTPETRLQFEVELQRMIEARRNHPSIIVWVLFNEGWGQYDTERLTAWVKELDPDRLVSNASGWTDRHVGDIVDVHSYPDPVSPPPEPGRAAVLGEFGGLGLAIPGHTWSTQFWGYVMLPDPPALAARYQRLLQQVWQLHRVSGLSAAVYTQTTDVETECNGLLTYDRAVSKLDPALLNRLNRDPSAPWPGQFLSPPAFLEPVPWRYRLTPPPEGWFQPDYNDADWAEGPAGFGTYGTPGAFVQTPWSGPDIWLRRTFQCPDPVPDNLHLLIHHDEDATVWINGVVATRLEGYTTDYIAVPLTPEARAALRPDPNVLAVHCHQTRGGQYIDVALWVPEETTANHRTPQPGPARP</sequence>
<feature type="domain" description="Glycoside hydrolase family 2 immunoglobulin-like beta-sandwich" evidence="4">
    <location>
        <begin position="237"/>
        <end position="277"/>
    </location>
</feature>
<feature type="domain" description="Glycoside hydrolase family 2 catalytic" evidence="5">
    <location>
        <begin position="321"/>
        <end position="444"/>
    </location>
</feature>
<evidence type="ECO:0000259" key="6">
    <source>
        <dbReference type="Pfam" id="PF02837"/>
    </source>
</evidence>
<evidence type="ECO:0000313" key="7">
    <source>
        <dbReference type="EMBL" id="NGO37995.1"/>
    </source>
</evidence>
<dbReference type="InterPro" id="IPR013783">
    <property type="entry name" value="Ig-like_fold"/>
</dbReference>
<dbReference type="AlphaFoldDB" id="A0A6M1RMN4"/>
<dbReference type="SUPFAM" id="SSF51445">
    <property type="entry name" value="(Trans)glycosidases"/>
    <property type="match status" value="1"/>
</dbReference>
<gene>
    <name evidence="7" type="ORF">G4L39_01100</name>
</gene>
<dbReference type="PANTHER" id="PTHR42732">
    <property type="entry name" value="BETA-GALACTOSIDASE"/>
    <property type="match status" value="1"/>
</dbReference>
<feature type="domain" description="Glycosyl hydrolases family 2 sugar binding" evidence="6">
    <location>
        <begin position="77"/>
        <end position="150"/>
    </location>
</feature>
<dbReference type="SUPFAM" id="SSF49785">
    <property type="entry name" value="Galactose-binding domain-like"/>
    <property type="match status" value="2"/>
</dbReference>
<dbReference type="Pfam" id="PF02837">
    <property type="entry name" value="Glyco_hydro_2_N"/>
    <property type="match status" value="1"/>
</dbReference>
<evidence type="ECO:0000256" key="3">
    <source>
        <dbReference type="ARBA" id="ARBA00023295"/>
    </source>
</evidence>
<evidence type="ECO:0000259" key="5">
    <source>
        <dbReference type="Pfam" id="PF02836"/>
    </source>
</evidence>
<dbReference type="InterPro" id="IPR006102">
    <property type="entry name" value="Ig-like_GH2"/>
</dbReference>
<proteinExistence type="inferred from homology"/>
<keyword evidence="3" id="KW-0326">Glycosidase</keyword>
<comment type="caution">
    <text evidence="7">The sequence shown here is derived from an EMBL/GenBank/DDBJ whole genome shotgun (WGS) entry which is preliminary data.</text>
</comment>
<organism evidence="7 8">
    <name type="scientific">Limisphaera ngatamarikiensis</name>
    <dbReference type="NCBI Taxonomy" id="1324935"/>
    <lineage>
        <taxon>Bacteria</taxon>
        <taxon>Pseudomonadati</taxon>
        <taxon>Verrucomicrobiota</taxon>
        <taxon>Verrucomicrobiia</taxon>
        <taxon>Limisphaerales</taxon>
        <taxon>Limisphaeraceae</taxon>
        <taxon>Limisphaera</taxon>
    </lineage>
</organism>
<reference evidence="7 8" key="1">
    <citation type="submission" date="2020-02" db="EMBL/GenBank/DDBJ databases">
        <title>Draft genome sequence of Limisphaera ngatamarikiensis NGM72.4T, a thermophilic Verrucomicrobia grouped in subdivision 3.</title>
        <authorList>
            <person name="Carere C.R."/>
            <person name="Steen J."/>
            <person name="Hugenholtz P."/>
            <person name="Stott M.B."/>
        </authorList>
    </citation>
    <scope>NUCLEOTIDE SEQUENCE [LARGE SCALE GENOMIC DNA]</scope>
    <source>
        <strain evidence="7 8">NGM72.4</strain>
    </source>
</reference>
<dbReference type="EMBL" id="JAAKYA010000006">
    <property type="protein sequence ID" value="NGO37995.1"/>
    <property type="molecule type" value="Genomic_DNA"/>
</dbReference>
<evidence type="ECO:0000313" key="8">
    <source>
        <dbReference type="Proteomes" id="UP000477311"/>
    </source>
</evidence>
<dbReference type="GO" id="GO:0005975">
    <property type="term" value="P:carbohydrate metabolic process"/>
    <property type="evidence" value="ECO:0007669"/>
    <property type="project" value="InterPro"/>
</dbReference>
<dbReference type="Pfam" id="PF00703">
    <property type="entry name" value="Glyco_hydro_2"/>
    <property type="match status" value="1"/>
</dbReference>